<feature type="transmembrane region" description="Helical" evidence="1">
    <location>
        <begin position="478"/>
        <end position="495"/>
    </location>
</feature>
<feature type="transmembrane region" description="Helical" evidence="1">
    <location>
        <begin position="289"/>
        <end position="312"/>
    </location>
</feature>
<feature type="transmembrane region" description="Helical" evidence="1">
    <location>
        <begin position="147"/>
        <end position="165"/>
    </location>
</feature>
<keyword evidence="1" id="KW-0812">Transmembrane</keyword>
<dbReference type="PANTHER" id="PTHR16214">
    <property type="entry name" value="TRANSMEMBRANE PROTEIN 260"/>
    <property type="match status" value="1"/>
</dbReference>
<name>A0A974WLJ0_9BACT</name>
<feature type="transmembrane region" description="Helical" evidence="1">
    <location>
        <begin position="501"/>
        <end position="519"/>
    </location>
</feature>
<evidence type="ECO:0000313" key="2">
    <source>
        <dbReference type="EMBL" id="QSE98435.1"/>
    </source>
</evidence>
<dbReference type="Pfam" id="PF11028">
    <property type="entry name" value="TMEM260-like"/>
    <property type="match status" value="1"/>
</dbReference>
<proteinExistence type="predicted"/>
<dbReference type="RefSeq" id="WP_205722949.1">
    <property type="nucleotide sequence ID" value="NZ_CP070608.1"/>
</dbReference>
<evidence type="ECO:0000313" key="3">
    <source>
        <dbReference type="Proteomes" id="UP000662783"/>
    </source>
</evidence>
<accession>A0A974WLJ0</accession>
<dbReference type="InterPro" id="IPR021280">
    <property type="entry name" value="TMEM260-like"/>
</dbReference>
<feature type="transmembrane region" description="Helical" evidence="1">
    <location>
        <begin position="250"/>
        <end position="283"/>
    </location>
</feature>
<evidence type="ECO:0000256" key="1">
    <source>
        <dbReference type="SAM" id="Phobius"/>
    </source>
</evidence>
<feature type="transmembrane region" description="Helical" evidence="1">
    <location>
        <begin position="177"/>
        <end position="207"/>
    </location>
</feature>
<feature type="transmembrane region" description="Helical" evidence="1">
    <location>
        <begin position="563"/>
        <end position="580"/>
    </location>
</feature>
<dbReference type="KEGG" id="fuv:JR347_04990"/>
<feature type="transmembrane region" description="Helical" evidence="1">
    <location>
        <begin position="118"/>
        <end position="135"/>
    </location>
</feature>
<feature type="transmembrane region" description="Helical" evidence="1">
    <location>
        <begin position="74"/>
        <end position="97"/>
    </location>
</feature>
<sequence>MNFTRLNNIGGWAVFAISTIVYLLTLEETASYWDCGEFIAVSYKLMVPHPPGAPFFLLLGRMFSFLAFGDTTEVAYWINMISVLASSFTILFLFWTISMLSRKLLKITSLEDIKIEQTIMILGASAVGSLAYTFSDSFWFSAVEAEVYGLSSFFTAFVVWAILKWELIEDESRANRWLILIAYMMGLSIGVHLLNLVTIPALGLIYYFKKYKQPTTWGIISALAVSGGIIILINNIIIPGLPSLAGSFEIFFVNTLGLPFGSGALFIGALIVSGLIFGILYSLKQQRELLHTSLLGLAFILIGYSSYAIVLIRSNYNTPINENDPSDVMSFVKYLKREQYGSRPLLHGQYFTAQPIDMEEGSPSYKKGKDKYEIVERSRSYVYDPAHTTILPRMYSNAPHHVERYREVTGLREGEKPSFIDNMVFMFKHQMGWMYMRYFLWNFAGREGDWQDANWLSINDAFKSVPDKIANNAGRNNFFMIPLILGIIGMIFQYSKSKREFAVVAMLFFLTGLALILYLNSPPTEPRERDYIYVGSYYAFAIWIGFAVLALGELIAKVAPKKVSAIVATGLCLIAPAIMAQQGWDDHNRSNRYFSVDSAKNFLASVAPNAILYTGGDNDTFPLWYSQDVEGFRTDVRVTVLSYYNTDWYISQMMRQVYESEPFPFTLTLDNYKQGGFNDYLYYEDLGVDVLDVRQFLNLLKNNDKRLKLYPGSNVVPSKTFSIPIDKDHVRSLGIIPEGMDSLLVDNMIFKLKKGKGGIEKKDLAILDNIASSNWERPIYINNTSMQQINFDLSPWAIQEGNAYRILPIKNPKPEVDFVDVNKMYDNLMNNFYYRELDNPNVYYNEDYRNFVLNHRSSFNTLVEALLDRGDKERARKALLFNLDTMPDEAIPFDYTTARSVSYLFQLGENERAIEISKVLGDRSVAMLKYLLDTSNGALGYEIQVNLVILDLLQRNLYRNGEDELAKKYEDAYDEVVGGLNLNRGGF</sequence>
<dbReference type="Proteomes" id="UP000662783">
    <property type="component" value="Chromosome"/>
</dbReference>
<organism evidence="2 3">
    <name type="scientific">Fulvivirga lutea</name>
    <dbReference type="NCBI Taxonomy" id="2810512"/>
    <lineage>
        <taxon>Bacteria</taxon>
        <taxon>Pseudomonadati</taxon>
        <taxon>Bacteroidota</taxon>
        <taxon>Cytophagia</taxon>
        <taxon>Cytophagales</taxon>
        <taxon>Fulvivirgaceae</taxon>
        <taxon>Fulvivirga</taxon>
    </lineage>
</organism>
<keyword evidence="1" id="KW-0472">Membrane</keyword>
<feature type="transmembrane region" description="Helical" evidence="1">
    <location>
        <begin position="6"/>
        <end position="26"/>
    </location>
</feature>
<protein>
    <submittedName>
        <fullName evidence="2">DUF2723 domain-containing protein</fullName>
    </submittedName>
</protein>
<gene>
    <name evidence="2" type="ORF">JR347_04990</name>
</gene>
<dbReference type="EMBL" id="CP070608">
    <property type="protein sequence ID" value="QSE98435.1"/>
    <property type="molecule type" value="Genomic_DNA"/>
</dbReference>
<keyword evidence="1" id="KW-1133">Transmembrane helix</keyword>
<dbReference type="PANTHER" id="PTHR16214:SF3">
    <property type="entry name" value="TRANSMEMBRANE PROTEIN 260"/>
    <property type="match status" value="1"/>
</dbReference>
<feature type="transmembrane region" description="Helical" evidence="1">
    <location>
        <begin position="531"/>
        <end position="551"/>
    </location>
</feature>
<dbReference type="InterPro" id="IPR052724">
    <property type="entry name" value="GT117_domain-containing"/>
</dbReference>
<reference evidence="2" key="1">
    <citation type="submission" date="2021-02" db="EMBL/GenBank/DDBJ databases">
        <title>Fulvivirga sp. S481 isolated from sea water.</title>
        <authorList>
            <person name="Bae S.S."/>
            <person name="Baek K."/>
        </authorList>
    </citation>
    <scope>NUCLEOTIDE SEQUENCE</scope>
    <source>
        <strain evidence="2">S481</strain>
    </source>
</reference>
<dbReference type="AlphaFoldDB" id="A0A974WLJ0"/>
<keyword evidence="3" id="KW-1185">Reference proteome</keyword>
<feature type="transmembrane region" description="Helical" evidence="1">
    <location>
        <begin position="219"/>
        <end position="238"/>
    </location>
</feature>
<feature type="transmembrane region" description="Helical" evidence="1">
    <location>
        <begin position="47"/>
        <end position="68"/>
    </location>
</feature>